<gene>
    <name evidence="8" type="ORF">K7432_008024</name>
</gene>
<proteinExistence type="inferred from homology"/>
<dbReference type="InterPro" id="IPR037519">
    <property type="entry name" value="LITAF_fam"/>
</dbReference>
<dbReference type="PROSITE" id="PS51837">
    <property type="entry name" value="LITAF"/>
    <property type="match status" value="1"/>
</dbReference>
<dbReference type="PANTHER" id="PTHR23292:SF6">
    <property type="entry name" value="FI16602P1-RELATED"/>
    <property type="match status" value="1"/>
</dbReference>
<reference evidence="8 9" key="1">
    <citation type="submission" date="2023-04" db="EMBL/GenBank/DDBJ databases">
        <title>Genome of Basidiobolus ranarum AG-B5.</title>
        <authorList>
            <person name="Stajich J.E."/>
            <person name="Carter-House D."/>
            <person name="Gryganskyi A."/>
        </authorList>
    </citation>
    <scope>NUCLEOTIDE SEQUENCE [LARGE SCALE GENOMIC DNA]</scope>
    <source>
        <strain evidence="8 9">AG-B5</strain>
    </source>
</reference>
<name>A0ABR2WSF4_9FUNG</name>
<sequence>MSEKKSTQPPIPPAEAATSSRAEGTSNYTQGPPPPYVAPNPASNPNPNTTSYAAPNSAPYAPQYNPSSYGSNPHPQQNAPQMPPHVQYGSNRPPHMTPVMVAPVETVVIVNSRKPVAMVCPFCRTDIVTKANHTPGFMSGCGSVLLCFICWPLFWVPFVCTGCMDVVHTCPRCRNTIAVTPS</sequence>
<comment type="subcellular location">
    <subcellularLocation>
        <location evidence="1">Membrane</location>
        <topology evidence="1">Peripheral membrane protein</topology>
    </subcellularLocation>
</comment>
<evidence type="ECO:0000256" key="4">
    <source>
        <dbReference type="ARBA" id="ARBA00022833"/>
    </source>
</evidence>
<keyword evidence="4" id="KW-0862">Zinc</keyword>
<feature type="compositionally biased region" description="Polar residues" evidence="6">
    <location>
        <begin position="67"/>
        <end position="80"/>
    </location>
</feature>
<evidence type="ECO:0000259" key="7">
    <source>
        <dbReference type="PROSITE" id="PS51837"/>
    </source>
</evidence>
<feature type="compositionally biased region" description="Polar residues" evidence="6">
    <location>
        <begin position="17"/>
        <end position="30"/>
    </location>
</feature>
<evidence type="ECO:0000256" key="1">
    <source>
        <dbReference type="ARBA" id="ARBA00004170"/>
    </source>
</evidence>
<protein>
    <recommendedName>
        <fullName evidence="7">LITAF domain-containing protein</fullName>
    </recommendedName>
</protein>
<dbReference type="Proteomes" id="UP001479436">
    <property type="component" value="Unassembled WGS sequence"/>
</dbReference>
<keyword evidence="9" id="KW-1185">Reference proteome</keyword>
<evidence type="ECO:0000256" key="3">
    <source>
        <dbReference type="ARBA" id="ARBA00022723"/>
    </source>
</evidence>
<feature type="compositionally biased region" description="Low complexity" evidence="6">
    <location>
        <begin position="45"/>
        <end position="66"/>
    </location>
</feature>
<keyword evidence="3" id="KW-0479">Metal-binding</keyword>
<feature type="domain" description="LITAF" evidence="7">
    <location>
        <begin position="96"/>
        <end position="182"/>
    </location>
</feature>
<comment type="similarity">
    <text evidence="2">Belongs to the CDIP1/LITAF family.</text>
</comment>
<evidence type="ECO:0000313" key="8">
    <source>
        <dbReference type="EMBL" id="KAK9764453.1"/>
    </source>
</evidence>
<dbReference type="EMBL" id="JASJQH010000426">
    <property type="protein sequence ID" value="KAK9764453.1"/>
    <property type="molecule type" value="Genomic_DNA"/>
</dbReference>
<evidence type="ECO:0000313" key="9">
    <source>
        <dbReference type="Proteomes" id="UP001479436"/>
    </source>
</evidence>
<evidence type="ECO:0000256" key="5">
    <source>
        <dbReference type="ARBA" id="ARBA00023136"/>
    </source>
</evidence>
<dbReference type="PANTHER" id="PTHR23292">
    <property type="entry name" value="LIPOPOLYSACCHARIDE-INDUCED TUMOR NECROSIS FACTOR-ALPHA FACTOR"/>
    <property type="match status" value="1"/>
</dbReference>
<organism evidence="8 9">
    <name type="scientific">Basidiobolus ranarum</name>
    <dbReference type="NCBI Taxonomy" id="34480"/>
    <lineage>
        <taxon>Eukaryota</taxon>
        <taxon>Fungi</taxon>
        <taxon>Fungi incertae sedis</taxon>
        <taxon>Zoopagomycota</taxon>
        <taxon>Entomophthoromycotina</taxon>
        <taxon>Basidiobolomycetes</taxon>
        <taxon>Basidiobolales</taxon>
        <taxon>Basidiobolaceae</taxon>
        <taxon>Basidiobolus</taxon>
    </lineage>
</organism>
<accession>A0ABR2WSF4</accession>
<comment type="caution">
    <text evidence="8">The sequence shown here is derived from an EMBL/GenBank/DDBJ whole genome shotgun (WGS) entry which is preliminary data.</text>
</comment>
<evidence type="ECO:0000256" key="2">
    <source>
        <dbReference type="ARBA" id="ARBA00005975"/>
    </source>
</evidence>
<evidence type="ECO:0000256" key="6">
    <source>
        <dbReference type="SAM" id="MobiDB-lite"/>
    </source>
</evidence>
<dbReference type="Pfam" id="PF10601">
    <property type="entry name" value="zf-LITAF-like"/>
    <property type="match status" value="1"/>
</dbReference>
<feature type="region of interest" description="Disordered" evidence="6">
    <location>
        <begin position="1"/>
        <end position="92"/>
    </location>
</feature>
<dbReference type="SMART" id="SM00714">
    <property type="entry name" value="LITAF"/>
    <property type="match status" value="1"/>
</dbReference>
<keyword evidence="5" id="KW-0472">Membrane</keyword>
<dbReference type="InterPro" id="IPR006629">
    <property type="entry name" value="LITAF"/>
</dbReference>
<feature type="compositionally biased region" description="Pro residues" evidence="6">
    <location>
        <begin position="31"/>
        <end position="44"/>
    </location>
</feature>